<keyword evidence="4" id="KW-0436">Ligase</keyword>
<evidence type="ECO:0000256" key="3">
    <source>
        <dbReference type="ARBA" id="ARBA00013164"/>
    </source>
</evidence>
<dbReference type="PANTHER" id="PTHR45794">
    <property type="entry name" value="LEUCYL-TRNA SYNTHETASE"/>
    <property type="match status" value="1"/>
</dbReference>
<dbReference type="Gene3D" id="1.10.730.10">
    <property type="entry name" value="Isoleucyl-tRNA Synthetase, Domain 1"/>
    <property type="match status" value="1"/>
</dbReference>
<dbReference type="Pfam" id="PF08264">
    <property type="entry name" value="Anticodon_1"/>
    <property type="match status" value="1"/>
</dbReference>
<dbReference type="Proteomes" id="UP000011668">
    <property type="component" value="Unassembled WGS sequence"/>
</dbReference>
<comment type="cofactor">
    <cofactor evidence="1">
        <name>Zn(2+)</name>
        <dbReference type="ChEBI" id="CHEBI:29105"/>
    </cofactor>
</comment>
<accession>L8WIF6</accession>
<dbReference type="GO" id="GO:0006429">
    <property type="term" value="P:leucyl-tRNA aminoacylation"/>
    <property type="evidence" value="ECO:0007669"/>
    <property type="project" value="InterPro"/>
</dbReference>
<evidence type="ECO:0000259" key="16">
    <source>
        <dbReference type="Pfam" id="PF24810"/>
    </source>
</evidence>
<comment type="catalytic activity">
    <reaction evidence="12">
        <text>tRNA(Leu) + L-leucine + ATP = L-leucyl-tRNA(Leu) + AMP + diphosphate</text>
        <dbReference type="Rhea" id="RHEA:11688"/>
        <dbReference type="Rhea" id="RHEA-COMP:9613"/>
        <dbReference type="Rhea" id="RHEA-COMP:9622"/>
        <dbReference type="ChEBI" id="CHEBI:30616"/>
        <dbReference type="ChEBI" id="CHEBI:33019"/>
        <dbReference type="ChEBI" id="CHEBI:57427"/>
        <dbReference type="ChEBI" id="CHEBI:78442"/>
        <dbReference type="ChEBI" id="CHEBI:78494"/>
        <dbReference type="ChEBI" id="CHEBI:456215"/>
        <dbReference type="EC" id="6.1.1.4"/>
    </reaction>
</comment>
<keyword evidence="6" id="KW-0547">Nucleotide-binding</keyword>
<evidence type="ECO:0000256" key="12">
    <source>
        <dbReference type="ARBA" id="ARBA00047469"/>
    </source>
</evidence>
<feature type="domain" description="tRNA synthetases class I catalytic" evidence="14">
    <location>
        <begin position="705"/>
        <end position="782"/>
    </location>
</feature>
<evidence type="ECO:0000259" key="14">
    <source>
        <dbReference type="Pfam" id="PF01406"/>
    </source>
</evidence>
<dbReference type="SUPFAM" id="SSF52374">
    <property type="entry name" value="Nucleotidylyl transferase"/>
    <property type="match status" value="1"/>
</dbReference>
<evidence type="ECO:0000256" key="11">
    <source>
        <dbReference type="ARBA" id="ARBA00030520"/>
    </source>
</evidence>
<dbReference type="GO" id="GO:0046872">
    <property type="term" value="F:metal ion binding"/>
    <property type="evidence" value="ECO:0007669"/>
    <property type="project" value="UniProtKB-KW"/>
</dbReference>
<evidence type="ECO:0000256" key="8">
    <source>
        <dbReference type="ARBA" id="ARBA00022840"/>
    </source>
</evidence>
<dbReference type="STRING" id="983506.L8WIF6"/>
<dbReference type="InterPro" id="IPR009080">
    <property type="entry name" value="tRNAsynth_Ia_anticodon-bd"/>
</dbReference>
<dbReference type="HOGENOM" id="CLU_004174_1_1_1"/>
<protein>
    <recommendedName>
        <fullName evidence="3">leucine--tRNA ligase</fullName>
        <ecNumber evidence="3">6.1.1.4</ecNumber>
    </recommendedName>
    <alternativeName>
        <fullName evidence="11">Leucyl-tRNA synthetase</fullName>
    </alternativeName>
</protein>
<proteinExistence type="inferred from homology"/>
<dbReference type="InterPro" id="IPR013155">
    <property type="entry name" value="M/V/L/I-tRNA-synth_anticd-bd"/>
</dbReference>
<feature type="domain" description="Aminoacyl-tRNA synthetase class Ia" evidence="13">
    <location>
        <begin position="76"/>
        <end position="139"/>
    </location>
</feature>
<sequence>MRARDAGFQAWSHIVRGHLYRPRLKHPTHSLRRTMATAQDQTLELPKVKWQEKNVFHTDAPHESEYADLTPDALREKVPKWLGTFPYPYMNGSLHLGHAFTISKIEFNAGYQRMLGKRTLFPMAFHCTGMPIKAAADKIVREIEMFGPEFEGYTGEEEPPKAEPAPVVAAPAGAVDKAKKGKVAAKATGLKYQFQIMESIGVPRAEIKKFADPLHWLGYFTPIARADCTSFGARIDWRRSFITTDVNPYYDSFVRWQMNKLRATNKVKFGERHTIYSPKDGQPCMDHDRQDGEGVGPQEYTGIKMEVKQWSEAAQKELPEDIQKKKVYLVAATLRPETMWVLTNCFVGKDITYGFYAVKDDAVFVCTHRAIRNMAYQGVTSARGEIKELATLPGTALIGTKIHAPLSVNNEVWVLPMEGVLANKGTGVVTSVPSDSPADAQTLLDLQKKPAYYGVEPSWVAFEPLPIISTPSYGDLIAPALLKSLKIQSQKDVKQLAEAKEIAYKEGFYSGTMLIGQYKGLSVQDAKPKVREDLIASGEAFSYSEPEGWVMSRSGDECVVSLEDQWYLDYGEKEWRAQGRLLAKMNTYNQETRNAFEAILAWLNQWACARSFGLGSRLPWDPTFLVESLSDSTIYMSYYTVAHLLQGGVVNGSQTGPIGITPDQLTDEVWDFILSNPSPDRKPPSSTIPTEKLLTLQREFSYFYPMDIRSSGKDLIGNHLTFAIYNHAALFEPNLWPLSMRANGHLMLNGKKMSKSTGNSLTLRDSLDKFGADATRLALADAGDGIEDANFEEKTANAAIMRLYTLIEWCEKEVMGRVRGEAPEGKEVKIRTGGRESYSFHDKVFEQEVVDSIIKTKANYEAWVFMYDALKDGFYELQSARDWYREVTADTGMHATLVELFVRTSALLVLPIAPHFSEHIWQHLLRESTSVQNALWPTLPTELDQATLGAAAYMRGITKTIRDADLALQKRSGKKGGGPAGQALRPNDPKSVRIFVAQKFPEWQTACVGVVEALWKEGAANDEAKLRKALAEKGLIKDKKAMPFVQAFKKRVEQFGPEIAFNRALPFDEAHVLRELVPYMKHNMGYVDIDVVSVEEAQGKTGPGYTQAALDVAEPGTPGIDKHALATCASGLISSSEVLGPTQSI</sequence>
<name>L8WIF6_THACA</name>
<evidence type="ECO:0000256" key="6">
    <source>
        <dbReference type="ARBA" id="ARBA00022741"/>
    </source>
</evidence>
<evidence type="ECO:0000259" key="13">
    <source>
        <dbReference type="Pfam" id="PF00133"/>
    </source>
</evidence>
<dbReference type="FunFam" id="3.90.740.10:FF:000001">
    <property type="entry name" value="Leucine--tRNA ligase, cytoplasmic"/>
    <property type="match status" value="1"/>
</dbReference>
<keyword evidence="8" id="KW-0067">ATP-binding</keyword>
<dbReference type="Pfam" id="PF24810">
    <property type="entry name" value="RBD_LARS1"/>
    <property type="match status" value="1"/>
</dbReference>
<dbReference type="GO" id="GO:0004823">
    <property type="term" value="F:leucine-tRNA ligase activity"/>
    <property type="evidence" value="ECO:0007669"/>
    <property type="project" value="UniProtKB-EC"/>
</dbReference>
<evidence type="ECO:0000259" key="15">
    <source>
        <dbReference type="Pfam" id="PF08264"/>
    </source>
</evidence>
<keyword evidence="5" id="KW-0479">Metal-binding</keyword>
<dbReference type="Gene3D" id="3.40.50.620">
    <property type="entry name" value="HUPs"/>
    <property type="match status" value="1"/>
</dbReference>
<comment type="similarity">
    <text evidence="2">Belongs to the class-I aminoacyl-tRNA synthetase family.</text>
</comment>
<evidence type="ECO:0000256" key="10">
    <source>
        <dbReference type="ARBA" id="ARBA00023146"/>
    </source>
</evidence>
<keyword evidence="10 17" id="KW-0030">Aminoacyl-tRNA synthetase</keyword>
<dbReference type="Pfam" id="PF00133">
    <property type="entry name" value="tRNA-synt_1"/>
    <property type="match status" value="1"/>
</dbReference>
<keyword evidence="9" id="KW-0648">Protein biosynthesis</keyword>
<evidence type="ECO:0000313" key="17">
    <source>
        <dbReference type="EMBL" id="ELU36517.1"/>
    </source>
</evidence>
<organism evidence="17 18">
    <name type="scientific">Thanatephorus cucumeris (strain AG1-IA)</name>
    <name type="common">Rice sheath blight fungus</name>
    <name type="synonym">Rhizoctonia solani</name>
    <dbReference type="NCBI Taxonomy" id="983506"/>
    <lineage>
        <taxon>Eukaryota</taxon>
        <taxon>Fungi</taxon>
        <taxon>Dikarya</taxon>
        <taxon>Basidiomycota</taxon>
        <taxon>Agaricomycotina</taxon>
        <taxon>Agaricomycetes</taxon>
        <taxon>Cantharellales</taxon>
        <taxon>Ceratobasidiaceae</taxon>
        <taxon>Rhizoctonia</taxon>
        <taxon>Rhizoctonia solani AG-1</taxon>
    </lineage>
</organism>
<dbReference type="InterPro" id="IPR004493">
    <property type="entry name" value="Leu-tRNA-synth_Ia_arc/euk"/>
</dbReference>
<dbReference type="SUPFAM" id="SSF50677">
    <property type="entry name" value="ValRS/IleRS/LeuRS editing domain"/>
    <property type="match status" value="1"/>
</dbReference>
<evidence type="ECO:0000256" key="2">
    <source>
        <dbReference type="ARBA" id="ARBA00005594"/>
    </source>
</evidence>
<evidence type="ECO:0000256" key="9">
    <source>
        <dbReference type="ARBA" id="ARBA00022917"/>
    </source>
</evidence>
<dbReference type="GO" id="GO:0002161">
    <property type="term" value="F:aminoacyl-tRNA deacylase activity"/>
    <property type="evidence" value="ECO:0007669"/>
    <property type="project" value="InterPro"/>
</dbReference>
<dbReference type="InterPro" id="IPR014729">
    <property type="entry name" value="Rossmann-like_a/b/a_fold"/>
</dbReference>
<feature type="domain" description="Leucine--tRNA ligase RagD-binding" evidence="16">
    <location>
        <begin position="996"/>
        <end position="1058"/>
    </location>
</feature>
<dbReference type="SUPFAM" id="SSF47323">
    <property type="entry name" value="Anticodon-binding domain of a subclass of class I aminoacyl-tRNA synthetases"/>
    <property type="match status" value="1"/>
</dbReference>
<dbReference type="InterPro" id="IPR002300">
    <property type="entry name" value="aa-tRNA-synth_Ia"/>
</dbReference>
<evidence type="ECO:0000313" key="18">
    <source>
        <dbReference type="Proteomes" id="UP000011668"/>
    </source>
</evidence>
<keyword evidence="18" id="KW-1185">Reference proteome</keyword>
<reference evidence="17 18" key="1">
    <citation type="journal article" date="2013" name="Nat. Commun.">
        <title>The evolution and pathogenic mechanisms of the rice sheath blight pathogen.</title>
        <authorList>
            <person name="Zheng A."/>
            <person name="Lin R."/>
            <person name="Xu L."/>
            <person name="Qin P."/>
            <person name="Tang C."/>
            <person name="Ai P."/>
            <person name="Zhang D."/>
            <person name="Liu Y."/>
            <person name="Sun Z."/>
            <person name="Feng H."/>
            <person name="Wang Y."/>
            <person name="Chen Y."/>
            <person name="Liang X."/>
            <person name="Fu R."/>
            <person name="Li Q."/>
            <person name="Zhang J."/>
            <person name="Yu X."/>
            <person name="Xie Z."/>
            <person name="Ding L."/>
            <person name="Guan P."/>
            <person name="Tang J."/>
            <person name="Liang Y."/>
            <person name="Wang S."/>
            <person name="Deng Q."/>
            <person name="Li S."/>
            <person name="Zhu J."/>
            <person name="Wang L."/>
            <person name="Liu H."/>
            <person name="Li P."/>
        </authorList>
    </citation>
    <scope>NUCLEOTIDE SEQUENCE [LARGE SCALE GENOMIC DNA]</scope>
    <source>
        <strain evidence="18">AG-1 IA</strain>
    </source>
</reference>
<dbReference type="OMA" id="KFIEWQF"/>
<dbReference type="EMBL" id="AFRT01003282">
    <property type="protein sequence ID" value="ELU36517.1"/>
    <property type="molecule type" value="Genomic_DNA"/>
</dbReference>
<dbReference type="AlphaFoldDB" id="L8WIF6"/>
<dbReference type="InterPro" id="IPR009008">
    <property type="entry name" value="Val/Leu/Ile-tRNA-synth_edit"/>
</dbReference>
<evidence type="ECO:0000256" key="7">
    <source>
        <dbReference type="ARBA" id="ARBA00022833"/>
    </source>
</evidence>
<feature type="domain" description="Methionyl/Valyl/Leucyl/Isoleucyl-tRNA synthetase anticodon-binding" evidence="15">
    <location>
        <begin position="842"/>
        <end position="964"/>
    </location>
</feature>
<evidence type="ECO:0000256" key="4">
    <source>
        <dbReference type="ARBA" id="ARBA00022598"/>
    </source>
</evidence>
<evidence type="ECO:0000256" key="5">
    <source>
        <dbReference type="ARBA" id="ARBA00022723"/>
    </source>
</evidence>
<dbReference type="InterPro" id="IPR032678">
    <property type="entry name" value="tRNA-synt_1_cat_dom"/>
</dbReference>
<dbReference type="PANTHER" id="PTHR45794:SF1">
    <property type="entry name" value="LEUCINE--TRNA LIGASE, CYTOPLASMIC"/>
    <property type="match status" value="1"/>
</dbReference>
<dbReference type="Pfam" id="PF01406">
    <property type="entry name" value="tRNA-synt_1e"/>
    <property type="match status" value="1"/>
</dbReference>
<keyword evidence="7" id="KW-0862">Zinc</keyword>
<dbReference type="InterPro" id="IPR055416">
    <property type="entry name" value="RBD_LARS1"/>
</dbReference>
<gene>
    <name evidence="17" type="ORF">AG1IA_09455</name>
</gene>
<evidence type="ECO:0000256" key="1">
    <source>
        <dbReference type="ARBA" id="ARBA00001947"/>
    </source>
</evidence>
<dbReference type="OrthoDB" id="10249672at2759"/>
<comment type="caution">
    <text evidence="17">The sequence shown here is derived from an EMBL/GenBank/DDBJ whole genome shotgun (WGS) entry which is preliminary data.</text>
</comment>
<dbReference type="Gene3D" id="3.90.740.10">
    <property type="entry name" value="Valyl/Leucyl/Isoleucyl-tRNA synthetase, editing domain"/>
    <property type="match status" value="1"/>
</dbReference>
<dbReference type="GO" id="GO:0005524">
    <property type="term" value="F:ATP binding"/>
    <property type="evidence" value="ECO:0007669"/>
    <property type="project" value="UniProtKB-KW"/>
</dbReference>
<dbReference type="EC" id="6.1.1.4" evidence="3"/>
<dbReference type="NCBIfam" id="TIGR00395">
    <property type="entry name" value="leuS_arch"/>
    <property type="match status" value="1"/>
</dbReference>